<sequence length="106" mass="11713">MGIDDVPLLERSESYSARNLCTHIGINTTGRALLFPIRRPLPEKQPLSRKPTGLFFDSAAEAQYANADIIDHWNPPKHDATIPTTHVEKLTLIKDLIAAITTLPTA</sequence>
<dbReference type="OrthoDB" id="10508216at2759"/>
<name>A0A9W8Z4Y4_9PLEO</name>
<protein>
    <submittedName>
        <fullName evidence="1">Uncharacterized protein</fullName>
    </submittedName>
</protein>
<reference evidence="1" key="1">
    <citation type="submission" date="2022-10" db="EMBL/GenBank/DDBJ databases">
        <title>Tapping the CABI collections for fungal endophytes: first genome assemblies for Collariella, Neodidymelliopsis, Ascochyta clinopodiicola, Didymella pomorum, Didymosphaeria variabile, Neocosmospora piperis and Neocucurbitaria cava.</title>
        <authorList>
            <person name="Hill R."/>
        </authorList>
    </citation>
    <scope>NUCLEOTIDE SEQUENCE</scope>
    <source>
        <strain evidence="1">IMI 355091</strain>
    </source>
</reference>
<gene>
    <name evidence="1" type="ORF">N0V91_009683</name>
</gene>
<dbReference type="Proteomes" id="UP001140510">
    <property type="component" value="Unassembled WGS sequence"/>
</dbReference>
<keyword evidence="2" id="KW-1185">Reference proteome</keyword>
<evidence type="ECO:0000313" key="2">
    <source>
        <dbReference type="Proteomes" id="UP001140510"/>
    </source>
</evidence>
<accession>A0A9W8Z4Y4</accession>
<dbReference type="EMBL" id="JAPEVA010000114">
    <property type="protein sequence ID" value="KAJ4399072.1"/>
    <property type="molecule type" value="Genomic_DNA"/>
</dbReference>
<dbReference type="AlphaFoldDB" id="A0A9W8Z4Y4"/>
<evidence type="ECO:0000313" key="1">
    <source>
        <dbReference type="EMBL" id="KAJ4399072.1"/>
    </source>
</evidence>
<comment type="caution">
    <text evidence="1">The sequence shown here is derived from an EMBL/GenBank/DDBJ whole genome shotgun (WGS) entry which is preliminary data.</text>
</comment>
<proteinExistence type="predicted"/>
<organism evidence="1 2">
    <name type="scientific">Didymella pomorum</name>
    <dbReference type="NCBI Taxonomy" id="749634"/>
    <lineage>
        <taxon>Eukaryota</taxon>
        <taxon>Fungi</taxon>
        <taxon>Dikarya</taxon>
        <taxon>Ascomycota</taxon>
        <taxon>Pezizomycotina</taxon>
        <taxon>Dothideomycetes</taxon>
        <taxon>Pleosporomycetidae</taxon>
        <taxon>Pleosporales</taxon>
        <taxon>Pleosporineae</taxon>
        <taxon>Didymellaceae</taxon>
        <taxon>Didymella</taxon>
    </lineage>
</organism>